<dbReference type="EMBL" id="PQIB02000004">
    <property type="protein sequence ID" value="RLN22944.1"/>
    <property type="molecule type" value="Genomic_DNA"/>
</dbReference>
<keyword evidence="3" id="KW-1185">Reference proteome</keyword>
<feature type="compositionally biased region" description="Low complexity" evidence="1">
    <location>
        <begin position="211"/>
        <end position="230"/>
    </location>
</feature>
<feature type="compositionally biased region" description="Polar residues" evidence="1">
    <location>
        <begin position="180"/>
        <end position="197"/>
    </location>
</feature>
<evidence type="ECO:0000313" key="3">
    <source>
        <dbReference type="Proteomes" id="UP000275267"/>
    </source>
</evidence>
<feature type="region of interest" description="Disordered" evidence="1">
    <location>
        <begin position="281"/>
        <end position="303"/>
    </location>
</feature>
<proteinExistence type="predicted"/>
<accession>A0A3L6SME8</accession>
<comment type="caution">
    <text evidence="2">The sequence shown here is derived from an EMBL/GenBank/DDBJ whole genome shotgun (WGS) entry which is preliminary data.</text>
</comment>
<feature type="compositionally biased region" description="Pro residues" evidence="1">
    <location>
        <begin position="23"/>
        <end position="43"/>
    </location>
</feature>
<sequence>MRASPTRVSRLLNPPLRSDRRPPPLPPSLSRPPQTPPPLPPSPAAIRPATAAPSLGRRHSLPPSLPPSLSRSAGRSPLPLSTARCRPGARGVVREAGSHPPDAQPQEAGSTGRRLHRRRRSGDVQSSTDDATATPSLPLSACGRRAATSTPSAPRLHPCLPRRAPGPTCLPHLLDAARASASSPWRGTAPKRSTPSVPSRPPCFVLRRRTTSPSSSTRGMGTMTPPSRRSAAWSARARSRARTCTVVIAHPVAAAGGADGSPRFFPTGLGARGVGGGRCLRPGSGSVREAPPCRARTRWRRAP</sequence>
<protein>
    <submittedName>
        <fullName evidence="2">Uncharacterized protein</fullName>
    </submittedName>
</protein>
<feature type="region of interest" description="Disordered" evidence="1">
    <location>
        <begin position="1"/>
        <end position="160"/>
    </location>
</feature>
<feature type="region of interest" description="Disordered" evidence="1">
    <location>
        <begin position="180"/>
        <end position="230"/>
    </location>
</feature>
<feature type="compositionally biased region" description="Low complexity" evidence="1">
    <location>
        <begin position="67"/>
        <end position="81"/>
    </location>
</feature>
<evidence type="ECO:0000256" key="1">
    <source>
        <dbReference type="SAM" id="MobiDB-lite"/>
    </source>
</evidence>
<dbReference type="Proteomes" id="UP000275267">
    <property type="component" value="Unassembled WGS sequence"/>
</dbReference>
<gene>
    <name evidence="2" type="ORF">C2845_PM07G21150</name>
</gene>
<dbReference type="AlphaFoldDB" id="A0A3L6SME8"/>
<reference evidence="3" key="1">
    <citation type="journal article" date="2019" name="Nat. Commun.">
        <title>The genome of broomcorn millet.</title>
        <authorList>
            <person name="Zou C."/>
            <person name="Miki D."/>
            <person name="Li D."/>
            <person name="Tang Q."/>
            <person name="Xiao L."/>
            <person name="Rajput S."/>
            <person name="Deng P."/>
            <person name="Jia W."/>
            <person name="Huang R."/>
            <person name="Zhang M."/>
            <person name="Sun Y."/>
            <person name="Hu J."/>
            <person name="Fu X."/>
            <person name="Schnable P.S."/>
            <person name="Li F."/>
            <person name="Zhang H."/>
            <person name="Feng B."/>
            <person name="Zhu X."/>
            <person name="Liu R."/>
            <person name="Schnable J.C."/>
            <person name="Zhu J.-K."/>
            <person name="Zhang H."/>
        </authorList>
    </citation>
    <scope>NUCLEOTIDE SEQUENCE [LARGE SCALE GENOMIC DNA]</scope>
</reference>
<organism evidence="2 3">
    <name type="scientific">Panicum miliaceum</name>
    <name type="common">Proso millet</name>
    <name type="synonym">Broomcorn millet</name>
    <dbReference type="NCBI Taxonomy" id="4540"/>
    <lineage>
        <taxon>Eukaryota</taxon>
        <taxon>Viridiplantae</taxon>
        <taxon>Streptophyta</taxon>
        <taxon>Embryophyta</taxon>
        <taxon>Tracheophyta</taxon>
        <taxon>Spermatophyta</taxon>
        <taxon>Magnoliopsida</taxon>
        <taxon>Liliopsida</taxon>
        <taxon>Poales</taxon>
        <taxon>Poaceae</taxon>
        <taxon>PACMAD clade</taxon>
        <taxon>Panicoideae</taxon>
        <taxon>Panicodae</taxon>
        <taxon>Paniceae</taxon>
        <taxon>Panicinae</taxon>
        <taxon>Panicum</taxon>
        <taxon>Panicum sect. Panicum</taxon>
    </lineage>
</organism>
<feature type="compositionally biased region" description="Polar residues" evidence="1">
    <location>
        <begin position="123"/>
        <end position="137"/>
    </location>
</feature>
<evidence type="ECO:0000313" key="2">
    <source>
        <dbReference type="EMBL" id="RLN22944.1"/>
    </source>
</evidence>
<name>A0A3L6SME8_PANMI</name>